<comment type="caution">
    <text evidence="1">The sequence shown here is derived from an EMBL/GenBank/DDBJ whole genome shotgun (WGS) entry which is preliminary data.</text>
</comment>
<sequence>MAAVSELARLRREIDGLVRAVELDMRPGSRSPMTPEAKRRLKSEIETCMQTLDELRNRLGG</sequence>
<proteinExistence type="predicted"/>
<protein>
    <submittedName>
        <fullName evidence="1">Uncharacterized protein</fullName>
    </submittedName>
</protein>
<dbReference type="EMBL" id="RZNJ01000001">
    <property type="protein sequence ID" value="RUT34756.1"/>
    <property type="molecule type" value="Genomic_DNA"/>
</dbReference>
<evidence type="ECO:0000313" key="2">
    <source>
        <dbReference type="Proteomes" id="UP000281547"/>
    </source>
</evidence>
<gene>
    <name evidence="1" type="ORF">EMQ25_01980</name>
</gene>
<dbReference type="OrthoDB" id="7950935at2"/>
<dbReference type="Proteomes" id="UP000281547">
    <property type="component" value="Unassembled WGS sequence"/>
</dbReference>
<dbReference type="RefSeq" id="WP_127186875.1">
    <property type="nucleotide sequence ID" value="NZ_RZNJ01000001.1"/>
</dbReference>
<name>A0A433XKZ4_9HYPH</name>
<dbReference type="AlphaFoldDB" id="A0A433XKZ4"/>
<evidence type="ECO:0000313" key="1">
    <source>
        <dbReference type="EMBL" id="RUT34756.1"/>
    </source>
</evidence>
<reference evidence="1 2" key="1">
    <citation type="journal article" date="2016" name="Int. J. Syst. Evol. Microbiol.">
        <title>Arsenicitalea aurantiaca gen. nov., sp. nov., a new member of the family Hyphomicrobiaceae, isolated from high-arsenic sediment.</title>
        <authorList>
            <person name="Mu Y."/>
            <person name="Zhou L."/>
            <person name="Zeng X.C."/>
            <person name="Liu L."/>
            <person name="Pan Y."/>
            <person name="Chen X."/>
            <person name="Wang J."/>
            <person name="Li S."/>
            <person name="Li W.J."/>
            <person name="Wang Y."/>
        </authorList>
    </citation>
    <scope>NUCLEOTIDE SEQUENCE [LARGE SCALE GENOMIC DNA]</scope>
    <source>
        <strain evidence="1 2">42-50</strain>
    </source>
</reference>
<keyword evidence="2" id="KW-1185">Reference proteome</keyword>
<organism evidence="1 2">
    <name type="scientific">Arsenicitalea aurantiaca</name>
    <dbReference type="NCBI Taxonomy" id="1783274"/>
    <lineage>
        <taxon>Bacteria</taxon>
        <taxon>Pseudomonadati</taxon>
        <taxon>Pseudomonadota</taxon>
        <taxon>Alphaproteobacteria</taxon>
        <taxon>Hyphomicrobiales</taxon>
        <taxon>Devosiaceae</taxon>
        <taxon>Arsenicitalea</taxon>
    </lineage>
</organism>
<accession>A0A433XKZ4</accession>